<dbReference type="EMBL" id="JBFBMH010000001">
    <property type="protein sequence ID" value="MEW1973717.1"/>
    <property type="molecule type" value="Genomic_DNA"/>
</dbReference>
<name>A0ABV3LEC7_9MICO</name>
<organism evidence="1 2">
    <name type="scientific">Microbacterium profundi</name>
    <dbReference type="NCBI Taxonomy" id="450380"/>
    <lineage>
        <taxon>Bacteria</taxon>
        <taxon>Bacillati</taxon>
        <taxon>Actinomycetota</taxon>
        <taxon>Actinomycetes</taxon>
        <taxon>Micrococcales</taxon>
        <taxon>Microbacteriaceae</taxon>
        <taxon>Microbacterium</taxon>
    </lineage>
</organism>
<reference evidence="1 2" key="1">
    <citation type="submission" date="2024-06" db="EMBL/GenBank/DDBJ databases">
        <title>The Natural Products Discovery Center: Release of the First 8490 Sequenced Strains for Exploring Actinobacteria Biosynthetic Diversity.</title>
        <authorList>
            <person name="Kalkreuter E."/>
            <person name="Kautsar S.A."/>
            <person name="Yang D."/>
            <person name="Bader C.D."/>
            <person name="Teijaro C.N."/>
            <person name="Fluegel L."/>
            <person name="Davis C.M."/>
            <person name="Simpson J.R."/>
            <person name="Lauterbach L."/>
            <person name="Steele A.D."/>
            <person name="Gui C."/>
            <person name="Meng S."/>
            <person name="Li G."/>
            <person name="Viehrig K."/>
            <person name="Ye F."/>
            <person name="Su P."/>
            <person name="Kiefer A.F."/>
            <person name="Nichols A."/>
            <person name="Cepeda A.J."/>
            <person name="Yan W."/>
            <person name="Fan B."/>
            <person name="Jiang Y."/>
            <person name="Adhikari A."/>
            <person name="Zheng C.-J."/>
            <person name="Schuster L."/>
            <person name="Cowan T.M."/>
            <person name="Smanski M.J."/>
            <person name="Chevrette M.G."/>
            <person name="De Carvalho L.P.S."/>
            <person name="Shen B."/>
        </authorList>
    </citation>
    <scope>NUCLEOTIDE SEQUENCE [LARGE SCALE GENOMIC DNA]</scope>
    <source>
        <strain evidence="1 2">NPDC077434</strain>
    </source>
</reference>
<gene>
    <name evidence="1" type="ORF">AB0301_01355</name>
</gene>
<sequence length="47" mass="4891">MTPAVILASIPVALLVDANIAKLTWAALMVLNPVVAVLLARRPVPST</sequence>
<dbReference type="RefSeq" id="WP_160175067.1">
    <property type="nucleotide sequence ID" value="NZ_JBFBMH010000001.1"/>
</dbReference>
<evidence type="ECO:0000313" key="1">
    <source>
        <dbReference type="EMBL" id="MEW1973717.1"/>
    </source>
</evidence>
<dbReference type="Proteomes" id="UP001553715">
    <property type="component" value="Unassembled WGS sequence"/>
</dbReference>
<protein>
    <submittedName>
        <fullName evidence="1">Uncharacterized protein</fullName>
    </submittedName>
</protein>
<comment type="caution">
    <text evidence="1">The sequence shown here is derived from an EMBL/GenBank/DDBJ whole genome shotgun (WGS) entry which is preliminary data.</text>
</comment>
<accession>A0ABV3LEC7</accession>
<proteinExistence type="predicted"/>
<evidence type="ECO:0000313" key="2">
    <source>
        <dbReference type="Proteomes" id="UP001553715"/>
    </source>
</evidence>
<keyword evidence="2" id="KW-1185">Reference proteome</keyword>